<evidence type="ECO:0000313" key="2">
    <source>
        <dbReference type="Proteomes" id="UP001058074"/>
    </source>
</evidence>
<sequence length="141" mass="15885">MKFNTAYNGEINYEEKDIITIKKGIPGFKGLTKFVILDVEDNDVFKLIHSLEDPSLGLIILSPFSVVEDYEIKLSEEVIAELQIEKEQDVVLYSIVTLNSDSSKITANLMAPIVINVEKKLGQQVIIENSKYKIKEPIIQG</sequence>
<accession>A0ACB5R919</accession>
<name>A0ACB5R919_9CLOT</name>
<comment type="caution">
    <text evidence="1">The sequence shown here is derived from an EMBL/GenBank/DDBJ whole genome shotgun (WGS) entry which is preliminary data.</text>
</comment>
<protein>
    <submittedName>
        <fullName evidence="1">Flagellar assembly factor FliW</fullName>
    </submittedName>
</protein>
<keyword evidence="1" id="KW-0966">Cell projection</keyword>
<organism evidence="1 2">
    <name type="scientific">Inconstantimicrobium mannanitabidum</name>
    <dbReference type="NCBI Taxonomy" id="1604901"/>
    <lineage>
        <taxon>Bacteria</taxon>
        <taxon>Bacillati</taxon>
        <taxon>Bacillota</taxon>
        <taxon>Clostridia</taxon>
        <taxon>Eubacteriales</taxon>
        <taxon>Clostridiaceae</taxon>
        <taxon>Inconstantimicrobium</taxon>
    </lineage>
</organism>
<keyword evidence="1" id="KW-0969">Cilium</keyword>
<proteinExistence type="predicted"/>
<keyword evidence="2" id="KW-1185">Reference proteome</keyword>
<keyword evidence="1" id="KW-0282">Flagellum</keyword>
<dbReference type="EMBL" id="BROD01000001">
    <property type="protein sequence ID" value="GKX65461.1"/>
    <property type="molecule type" value="Genomic_DNA"/>
</dbReference>
<gene>
    <name evidence="1" type="primary">fliW</name>
    <name evidence="1" type="ORF">rsdtw13_07190</name>
</gene>
<reference evidence="1" key="1">
    <citation type="journal article" date="2025" name="Int. J. Syst. Evol. Microbiol.">
        <title>Inconstantimicrobium mannanitabidum sp. nov., a novel member of the family Clostridiaceae isolated from anoxic soil under the treatment of reductive soil disinfestation.</title>
        <authorList>
            <person name="Ueki A."/>
            <person name="Tonouchi A."/>
            <person name="Honma S."/>
            <person name="Kaku N."/>
            <person name="Ueki K."/>
        </authorList>
    </citation>
    <scope>NUCLEOTIDE SEQUENCE</scope>
    <source>
        <strain evidence="1">TW13</strain>
    </source>
</reference>
<dbReference type="Proteomes" id="UP001058074">
    <property type="component" value="Unassembled WGS sequence"/>
</dbReference>
<evidence type="ECO:0000313" key="1">
    <source>
        <dbReference type="EMBL" id="GKX65461.1"/>
    </source>
</evidence>